<gene>
    <name evidence="6" type="ORF">Pyn_08179</name>
</gene>
<evidence type="ECO:0000256" key="1">
    <source>
        <dbReference type="ARBA" id="ARBA00022737"/>
    </source>
</evidence>
<dbReference type="PANTHER" id="PTHR47186">
    <property type="entry name" value="LEUCINE-RICH REPEAT-CONTAINING PROTEIN 57"/>
    <property type="match status" value="1"/>
</dbReference>
<evidence type="ECO:0000313" key="7">
    <source>
        <dbReference type="Proteomes" id="UP000250321"/>
    </source>
</evidence>
<evidence type="ECO:0000259" key="5">
    <source>
        <dbReference type="Pfam" id="PF23598"/>
    </source>
</evidence>
<organism evidence="6 7">
    <name type="scientific">Prunus yedoensis var. nudiflora</name>
    <dbReference type="NCBI Taxonomy" id="2094558"/>
    <lineage>
        <taxon>Eukaryota</taxon>
        <taxon>Viridiplantae</taxon>
        <taxon>Streptophyta</taxon>
        <taxon>Embryophyta</taxon>
        <taxon>Tracheophyta</taxon>
        <taxon>Spermatophyta</taxon>
        <taxon>Magnoliopsida</taxon>
        <taxon>eudicotyledons</taxon>
        <taxon>Gunneridae</taxon>
        <taxon>Pentapetalae</taxon>
        <taxon>rosids</taxon>
        <taxon>fabids</taxon>
        <taxon>Rosales</taxon>
        <taxon>Rosaceae</taxon>
        <taxon>Amygdaloideae</taxon>
        <taxon>Amygdaleae</taxon>
        <taxon>Prunus</taxon>
    </lineage>
</organism>
<dbReference type="InterPro" id="IPR032675">
    <property type="entry name" value="LRR_dom_sf"/>
</dbReference>
<accession>A0A314Y8V5</accession>
<feature type="compositionally biased region" description="Acidic residues" evidence="3">
    <location>
        <begin position="9"/>
        <end position="24"/>
    </location>
</feature>
<dbReference type="Proteomes" id="UP000250321">
    <property type="component" value="Unassembled WGS sequence"/>
</dbReference>
<dbReference type="Gene3D" id="1.10.10.10">
    <property type="entry name" value="Winged helix-like DNA-binding domain superfamily/Winged helix DNA-binding domain"/>
    <property type="match status" value="1"/>
</dbReference>
<dbReference type="Pfam" id="PF23559">
    <property type="entry name" value="WHD_DRP"/>
    <property type="match status" value="1"/>
</dbReference>
<dbReference type="PANTHER" id="PTHR47186:SF35">
    <property type="entry name" value="RX N-TERMINAL DOMAIN-CONTAINING PROTEIN"/>
    <property type="match status" value="1"/>
</dbReference>
<dbReference type="Gene3D" id="3.80.10.10">
    <property type="entry name" value="Ribonuclease Inhibitor"/>
    <property type="match status" value="2"/>
</dbReference>
<sequence length="531" mass="59629">MASSNAIEGEMEETENSQENEEGETSASSSSLPLQLCYRDLPDYLQNCLMYCCILPDGISKGKLIRLLVAQGLIQEKAGHVMEDVAEENISELISQGMLQLKEQHSSVRTILQVPSPVRKFCVQQMEEGDVATFRAFVCSDITEQLAHLNNHQPTSLFLLRKNLSQDDGNWLKFNGANSLRVLDLERTKIKRLPDEVGDLISLIYLGLNHTDIEELPEGLGRLKALQTFDIRWCGHLTALPDQILNLVRLRHLKMYKNWFQNVHGVKLPPGIGGSFTNLLTLTGVHAGGGIAEELGNLIQLRRLGVMDVAEENIRELLASITKMPGLLSLSLESIHTFNEGKLVLLDSFSPPPFLQKLRLEGILEKLPSWFGSLERLTKLRLGFSHMPENQFSVLQLLPNLKNLCFWHAYDGKQLGKEFCSAGGFAKLEELTIASRVLEEWTELEEGALPSLKYLYVRNCLRLRMLPEGLQFLTTLQRMDLLPLLHDHAERLRPDGGEENYKISHIPMIRLMTTSMVEEAVKAQGEGCPGG</sequence>
<keyword evidence="7" id="KW-1185">Reference proteome</keyword>
<reference evidence="6 7" key="1">
    <citation type="submission" date="2018-02" db="EMBL/GenBank/DDBJ databases">
        <title>Draft genome of wild Prunus yedoensis var. nudiflora.</title>
        <authorList>
            <person name="Baek S."/>
            <person name="Kim J.-H."/>
            <person name="Choi K."/>
            <person name="Kim G.-B."/>
            <person name="Cho A."/>
            <person name="Jang H."/>
            <person name="Shin C.-H."/>
            <person name="Yu H.-J."/>
            <person name="Mun J.-H."/>
        </authorList>
    </citation>
    <scope>NUCLEOTIDE SEQUENCE [LARGE SCALE GENOMIC DNA]</scope>
    <source>
        <strain evidence="7">cv. Jeju island</strain>
        <tissue evidence="6">Leaf</tissue>
    </source>
</reference>
<evidence type="ECO:0000256" key="3">
    <source>
        <dbReference type="SAM" id="MobiDB-lite"/>
    </source>
</evidence>
<feature type="domain" description="Disease resistance R13L4/SHOC-2-like LRR" evidence="5">
    <location>
        <begin position="174"/>
        <end position="479"/>
    </location>
</feature>
<feature type="domain" description="Disease resistance protein winged helix" evidence="4">
    <location>
        <begin position="59"/>
        <end position="107"/>
    </location>
</feature>
<dbReference type="STRING" id="2094558.A0A314Y8V5"/>
<evidence type="ECO:0000313" key="6">
    <source>
        <dbReference type="EMBL" id="PQQ00488.1"/>
    </source>
</evidence>
<dbReference type="AlphaFoldDB" id="A0A314Y8V5"/>
<comment type="caution">
    <text evidence="6">The sequence shown here is derived from an EMBL/GenBank/DDBJ whole genome shotgun (WGS) entry which is preliminary data.</text>
</comment>
<keyword evidence="2" id="KW-0611">Plant defense</keyword>
<feature type="region of interest" description="Disordered" evidence="3">
    <location>
        <begin position="1"/>
        <end position="29"/>
    </location>
</feature>
<name>A0A314Y8V5_PRUYE</name>
<keyword evidence="1" id="KW-0677">Repeat</keyword>
<dbReference type="SUPFAM" id="SSF52058">
    <property type="entry name" value="L domain-like"/>
    <property type="match status" value="1"/>
</dbReference>
<dbReference type="EMBL" id="PJQY01001694">
    <property type="protein sequence ID" value="PQQ00488.1"/>
    <property type="molecule type" value="Genomic_DNA"/>
</dbReference>
<protein>
    <submittedName>
        <fullName evidence="6">Disease resistance protein RPM1</fullName>
    </submittedName>
</protein>
<evidence type="ECO:0000256" key="2">
    <source>
        <dbReference type="ARBA" id="ARBA00022821"/>
    </source>
</evidence>
<dbReference type="InterPro" id="IPR058922">
    <property type="entry name" value="WHD_DRP"/>
</dbReference>
<dbReference type="InterPro" id="IPR055414">
    <property type="entry name" value="LRR_R13L4/SHOC2-like"/>
</dbReference>
<dbReference type="InterPro" id="IPR036388">
    <property type="entry name" value="WH-like_DNA-bd_sf"/>
</dbReference>
<dbReference type="GO" id="GO:0006952">
    <property type="term" value="P:defense response"/>
    <property type="evidence" value="ECO:0007669"/>
    <property type="project" value="UniProtKB-KW"/>
</dbReference>
<dbReference type="Pfam" id="PF23598">
    <property type="entry name" value="LRR_14"/>
    <property type="match status" value="1"/>
</dbReference>
<evidence type="ECO:0000259" key="4">
    <source>
        <dbReference type="Pfam" id="PF23559"/>
    </source>
</evidence>
<dbReference type="OrthoDB" id="1153924at2759"/>
<proteinExistence type="predicted"/>